<dbReference type="PRINTS" id="PR00463">
    <property type="entry name" value="EP450I"/>
</dbReference>
<sequence>MNTLEQIDNKPIENLGDPTNDYVTAYSEVQDELKSMIFTLLPLDRIPYFRNKRISKVERLEKLFDEMIEKKHKSIAAGRSNGDLLELMIKACNDQDNPRLTDIELRNVQQKAREEVLRILGDNLIPSAEQHKSLKYLNMIIHENLRLYPPAPMLPFRKVTEDLKYKNYVIPADTGLALFVYGMQHSPKLWENPEEFIPERFENEHLASGNYSWAAFGGGSRMFVIFLL</sequence>
<name>A0A9N8WG96_9GLOM</name>
<organism evidence="1 2">
    <name type="scientific">Racocetra fulgida</name>
    <dbReference type="NCBI Taxonomy" id="60492"/>
    <lineage>
        <taxon>Eukaryota</taxon>
        <taxon>Fungi</taxon>
        <taxon>Fungi incertae sedis</taxon>
        <taxon>Mucoromycota</taxon>
        <taxon>Glomeromycotina</taxon>
        <taxon>Glomeromycetes</taxon>
        <taxon>Diversisporales</taxon>
        <taxon>Gigasporaceae</taxon>
        <taxon>Racocetra</taxon>
    </lineage>
</organism>
<dbReference type="InterPro" id="IPR001128">
    <property type="entry name" value="Cyt_P450"/>
</dbReference>
<keyword evidence="2" id="KW-1185">Reference proteome</keyword>
<evidence type="ECO:0000313" key="1">
    <source>
        <dbReference type="EMBL" id="CAG8486256.1"/>
    </source>
</evidence>
<comment type="caution">
    <text evidence="1">The sequence shown here is derived from an EMBL/GenBank/DDBJ whole genome shotgun (WGS) entry which is preliminary data.</text>
</comment>
<accession>A0A9N8WG96</accession>
<dbReference type="EMBL" id="CAJVPZ010001184">
    <property type="protein sequence ID" value="CAG8486256.1"/>
    <property type="molecule type" value="Genomic_DNA"/>
</dbReference>
<dbReference type="GO" id="GO:0016705">
    <property type="term" value="F:oxidoreductase activity, acting on paired donors, with incorporation or reduction of molecular oxygen"/>
    <property type="evidence" value="ECO:0007669"/>
    <property type="project" value="InterPro"/>
</dbReference>
<dbReference type="InterPro" id="IPR036396">
    <property type="entry name" value="Cyt_P450_sf"/>
</dbReference>
<dbReference type="GO" id="GO:0004497">
    <property type="term" value="F:monooxygenase activity"/>
    <property type="evidence" value="ECO:0007669"/>
    <property type="project" value="InterPro"/>
</dbReference>
<dbReference type="Gene3D" id="1.10.630.10">
    <property type="entry name" value="Cytochrome P450"/>
    <property type="match status" value="2"/>
</dbReference>
<proteinExistence type="predicted"/>
<dbReference type="Proteomes" id="UP000789396">
    <property type="component" value="Unassembled WGS sequence"/>
</dbReference>
<dbReference type="OrthoDB" id="1470350at2759"/>
<dbReference type="InterPro" id="IPR002401">
    <property type="entry name" value="Cyt_P450_E_grp-I"/>
</dbReference>
<evidence type="ECO:0000313" key="2">
    <source>
        <dbReference type="Proteomes" id="UP000789396"/>
    </source>
</evidence>
<dbReference type="Pfam" id="PF00067">
    <property type="entry name" value="p450"/>
    <property type="match status" value="1"/>
</dbReference>
<dbReference type="AlphaFoldDB" id="A0A9N8WG96"/>
<dbReference type="PANTHER" id="PTHR24281">
    <property type="entry name" value="STEROID 21-HYDROXYLASE-RELATED"/>
    <property type="match status" value="1"/>
</dbReference>
<dbReference type="SUPFAM" id="SSF48264">
    <property type="entry name" value="Cytochrome P450"/>
    <property type="match status" value="1"/>
</dbReference>
<dbReference type="GO" id="GO:0020037">
    <property type="term" value="F:heme binding"/>
    <property type="evidence" value="ECO:0007669"/>
    <property type="project" value="InterPro"/>
</dbReference>
<protein>
    <submittedName>
        <fullName evidence="1">14759_t:CDS:1</fullName>
    </submittedName>
</protein>
<dbReference type="GO" id="GO:0005506">
    <property type="term" value="F:iron ion binding"/>
    <property type="evidence" value="ECO:0007669"/>
    <property type="project" value="InterPro"/>
</dbReference>
<gene>
    <name evidence="1" type="ORF">RFULGI_LOCUS1773</name>
</gene>
<reference evidence="1" key="1">
    <citation type="submission" date="2021-06" db="EMBL/GenBank/DDBJ databases">
        <authorList>
            <person name="Kallberg Y."/>
            <person name="Tangrot J."/>
            <person name="Rosling A."/>
        </authorList>
    </citation>
    <scope>NUCLEOTIDE SEQUENCE</scope>
    <source>
        <strain evidence="1">IN212</strain>
    </source>
</reference>